<dbReference type="RefSeq" id="WP_113917631.1">
    <property type="nucleotide sequence ID" value="NZ_QNSE01000011.1"/>
</dbReference>
<dbReference type="InterPro" id="IPR011836">
    <property type="entry name" value="YhdP"/>
</dbReference>
<evidence type="ECO:0000259" key="1">
    <source>
        <dbReference type="Pfam" id="PF13116"/>
    </source>
</evidence>
<sequence>MRWLIRKLVLFTFWGAIVFSALLAIFALSVGQLLPYLDHYRPQIEHNLQQITGYPVSLEGIDGRLEGIDPTVSISGFHLMANDQSAISVSEMRLRLDTVKSLLTLSPQFTYIRFVRPTVVLQESEGLWRLNGAKPSRNVGNDVGVERVLDYLSAQQNFSIYDAKVDVHSEQFGKHAIRIPHIYIFQKSFESLFTSELYLDGYQSPFQIDARLDKARSLLGGYRVKASVKAPVFSVPLNDMLPNNTYMLSSVELGGDVWLDATIGKELEVRTEATQFKVAFEDGQQYELTSSIKLKYSEKNPSVRMDVSKLSIKDQSGLSYPETDLTFDWSSVKNRSNVSFARADLGLAHSIAAHFLPEDTNASKILNGLNPRGMAKNGSISIGRENDDLSFQFLSNLQSASVEGYKGIPQASNINAVFSLSDDGGYIDFRGHDGEIAFDTLYDESWPTDFLSGYVNWQQQQDAFLVEGRDLVVQRNGARVNGGFRLEVRDERSDWIALDLHGSNVSVVDRLTYLPPNALSDELMSWIKDAFSDAGKLDSVDVLVQSELVDGAEPHVRVQLAVSGADVTFDKAWPTATEVNGRFEFDESGVVVQVDSANLLDLPVKDLLLTVPISNNSADWLNLKGEINDKAPLILTTLRTTPLADSVLQPFENWKLGGKVKGSFDIAIPFQEEVDPKVQLGLDFNNNALVIDDIDLSAHVDSGHLNYSSDQGITNSEFDIQALGGASHLILSSVKAQNGTLAVLGDFSGDIGIKQVARWNKLPEAALQKMSGNANYNGHLSVNQSQDGQVDLVIDSDLLGVNIDLPEPVGKQAEGKAALRIKVMQHEKDIVIDADYADLSKARFLLKGNEFIGGEVILNGGKDQAVSANIPKGLVLTGDFDRFYLQDWQSAFADFSGDVSTSSDGAEVPEIPEWLSKVDLIVDEVVINPSNTWHNFKVDYNAAKNKSLFVSSDEMNFSLIYKDGDPDLHFGFLSWNTSESDSSESKSSPISARQIPNMTLSVDQLYFNEKPYGDWQLTISRAGDMVRIDPISSKLKTGDFKGHLFWQDHNDDSNVELVIAASGQDLAELTKKFSSEAFVSSKKYKFDVGLSWKGHPFHFDRESVSGRISFSAENGNFSKVDELPAFLKALGIFNIGALSRRLLLDFSDVYEPGLTYDEFSGTLSLGNGILKTISPISIIAPSAELVVAGEADIVNETLNEKLTATFPLTGTLPLAGLLWGTPQLAGLLFITDKLIGDQLSKVTSVQYKVEGSFNSPVMTPIRYRPLEKKD</sequence>
<protein>
    <submittedName>
        <fullName evidence="2">Uncharacterized protein (TIGR02099 family)</fullName>
    </submittedName>
</protein>
<dbReference type="NCBIfam" id="TIGR02099">
    <property type="entry name" value="YhdP family protein"/>
    <property type="match status" value="1"/>
</dbReference>
<accession>A0A366J2I1</accession>
<keyword evidence="3" id="KW-1185">Reference proteome</keyword>
<evidence type="ECO:0000313" key="3">
    <source>
        <dbReference type="Proteomes" id="UP000252792"/>
    </source>
</evidence>
<reference evidence="2 3" key="1">
    <citation type="submission" date="2018-06" db="EMBL/GenBank/DDBJ databases">
        <title>Genomic Encyclopedia of Type Strains, Phase III (KMG-III): the genomes of soil and plant-associated and newly described type strains.</title>
        <authorList>
            <person name="Whitman W."/>
        </authorList>
    </citation>
    <scope>NUCLEOTIDE SEQUENCE [LARGE SCALE GENOMIC DNA]</scope>
    <source>
        <strain evidence="2 3">CECT 7377</strain>
    </source>
</reference>
<dbReference type="OrthoDB" id="9762238at2"/>
<proteinExistence type="predicted"/>
<dbReference type="EMBL" id="QNSE01000011">
    <property type="protein sequence ID" value="RBP80560.1"/>
    <property type="molecule type" value="Genomic_DNA"/>
</dbReference>
<dbReference type="AlphaFoldDB" id="A0A366J2I1"/>
<feature type="domain" description="YhdP central" evidence="1">
    <location>
        <begin position="1"/>
        <end position="1257"/>
    </location>
</feature>
<dbReference type="PANTHER" id="PTHR38690">
    <property type="entry name" value="PROTEASE-RELATED"/>
    <property type="match status" value="1"/>
</dbReference>
<comment type="caution">
    <text evidence="2">The sequence shown here is derived from an EMBL/GenBank/DDBJ whole genome shotgun (WGS) entry which is preliminary data.</text>
</comment>
<gene>
    <name evidence="2" type="ORF">DFP80_11183</name>
</gene>
<dbReference type="Pfam" id="PF13116">
    <property type="entry name" value="YhdP"/>
    <property type="match status" value="1"/>
</dbReference>
<organism evidence="2 3">
    <name type="scientific">Marinomonas rhizomae</name>
    <dbReference type="NCBI Taxonomy" id="491948"/>
    <lineage>
        <taxon>Bacteria</taxon>
        <taxon>Pseudomonadati</taxon>
        <taxon>Pseudomonadota</taxon>
        <taxon>Gammaproteobacteria</taxon>
        <taxon>Oceanospirillales</taxon>
        <taxon>Oceanospirillaceae</taxon>
        <taxon>Marinomonas</taxon>
    </lineage>
</organism>
<dbReference type="InterPro" id="IPR025263">
    <property type="entry name" value="YhdP_central"/>
</dbReference>
<evidence type="ECO:0000313" key="2">
    <source>
        <dbReference type="EMBL" id="RBP80560.1"/>
    </source>
</evidence>
<dbReference type="Proteomes" id="UP000252792">
    <property type="component" value="Unassembled WGS sequence"/>
</dbReference>
<dbReference type="PANTHER" id="PTHR38690:SF1">
    <property type="entry name" value="PROTEASE"/>
    <property type="match status" value="1"/>
</dbReference>
<name>A0A366J2I1_9GAMM</name>